<dbReference type="Pfam" id="PF04107">
    <property type="entry name" value="GCS2"/>
    <property type="match status" value="1"/>
</dbReference>
<comment type="catalytic activity">
    <reaction evidence="4 5 6">
        <text>L-cysteine + L-glutamate + ATP = gamma-L-glutamyl-L-cysteine + ADP + phosphate + H(+)</text>
        <dbReference type="Rhea" id="RHEA:13285"/>
        <dbReference type="ChEBI" id="CHEBI:15378"/>
        <dbReference type="ChEBI" id="CHEBI:29985"/>
        <dbReference type="ChEBI" id="CHEBI:30616"/>
        <dbReference type="ChEBI" id="CHEBI:35235"/>
        <dbReference type="ChEBI" id="CHEBI:43474"/>
        <dbReference type="ChEBI" id="CHEBI:58173"/>
        <dbReference type="ChEBI" id="CHEBI:456216"/>
        <dbReference type="EC" id="6.3.2.2"/>
    </reaction>
</comment>
<accession>A0ABP5SU35</accession>
<keyword evidence="8" id="KW-1185">Reference proteome</keyword>
<dbReference type="GO" id="GO:0016874">
    <property type="term" value="F:ligase activity"/>
    <property type="evidence" value="ECO:0007669"/>
    <property type="project" value="UniProtKB-KW"/>
</dbReference>
<dbReference type="PANTHER" id="PTHR34378:SF1">
    <property type="entry name" value="GLUTAMATE--CYSTEINE LIGASE, CHLOROPLASTIC"/>
    <property type="match status" value="1"/>
</dbReference>
<evidence type="ECO:0000256" key="1">
    <source>
        <dbReference type="ARBA" id="ARBA00022598"/>
    </source>
</evidence>
<evidence type="ECO:0000256" key="5">
    <source>
        <dbReference type="HAMAP-Rule" id="MF_02034"/>
    </source>
</evidence>
<evidence type="ECO:0000313" key="8">
    <source>
        <dbReference type="Proteomes" id="UP001501444"/>
    </source>
</evidence>
<evidence type="ECO:0000256" key="2">
    <source>
        <dbReference type="ARBA" id="ARBA00022741"/>
    </source>
</evidence>
<dbReference type="SUPFAM" id="SSF55931">
    <property type="entry name" value="Glutamine synthetase/guanido kinase"/>
    <property type="match status" value="1"/>
</dbReference>
<keyword evidence="1 5" id="KW-0436">Ligase</keyword>
<dbReference type="InterPro" id="IPR014746">
    <property type="entry name" value="Gln_synth/guanido_kin_cat_dom"/>
</dbReference>
<protein>
    <recommendedName>
        <fullName evidence="5">Glutamate--cysteine ligase EgtA</fullName>
        <ecNumber evidence="5">6.3.2.2</ecNumber>
    </recommendedName>
    <alternativeName>
        <fullName evidence="5">Gamma-glutamylcysteine synthase</fullName>
        <shortName evidence="5">GCS</shortName>
        <shortName evidence="5">Gamma-ECS</shortName>
    </alternativeName>
</protein>
<evidence type="ECO:0000256" key="3">
    <source>
        <dbReference type="ARBA" id="ARBA00022840"/>
    </source>
</evidence>
<dbReference type="InterPro" id="IPR017809">
    <property type="entry name" value="EgtA_Actinobacteria"/>
</dbReference>
<dbReference type="InterPro" id="IPR035434">
    <property type="entry name" value="GCL_bact_plant"/>
</dbReference>
<gene>
    <name evidence="7" type="primary">egtA_1</name>
    <name evidence="5" type="synonym">egtA</name>
    <name evidence="7" type="ORF">GCM10010170_017100</name>
</gene>
<comment type="function">
    <text evidence="5">Catalyzes the synthesis of gamma-glutamylcysteine (gamma-GC). This compound is used as substrate for the biosynthesis of the low-molecular thiol compound ergothioneine.</text>
</comment>
<name>A0ABP5SU35_9ACTN</name>
<dbReference type="InterPro" id="IPR006336">
    <property type="entry name" value="GCS2"/>
</dbReference>
<comment type="similarity">
    <text evidence="5 6">Belongs to the glutamate--cysteine ligase type 2 family. EgtA subfamily.</text>
</comment>
<organism evidence="7 8">
    <name type="scientific">Dactylosporangium salmoneum</name>
    <dbReference type="NCBI Taxonomy" id="53361"/>
    <lineage>
        <taxon>Bacteria</taxon>
        <taxon>Bacillati</taxon>
        <taxon>Actinomycetota</taxon>
        <taxon>Actinomycetes</taxon>
        <taxon>Micromonosporales</taxon>
        <taxon>Micromonosporaceae</taxon>
        <taxon>Dactylosporangium</taxon>
    </lineage>
</organism>
<reference evidence="8" key="1">
    <citation type="journal article" date="2019" name="Int. J. Syst. Evol. Microbiol.">
        <title>The Global Catalogue of Microorganisms (GCM) 10K type strain sequencing project: providing services to taxonomists for standard genome sequencing and annotation.</title>
        <authorList>
            <consortium name="The Broad Institute Genomics Platform"/>
            <consortium name="The Broad Institute Genome Sequencing Center for Infectious Disease"/>
            <person name="Wu L."/>
            <person name="Ma J."/>
        </authorList>
    </citation>
    <scope>NUCLEOTIDE SEQUENCE [LARGE SCALE GENOMIC DNA]</scope>
    <source>
        <strain evidence="8">JCM 3272</strain>
    </source>
</reference>
<dbReference type="PANTHER" id="PTHR34378">
    <property type="entry name" value="GLUTAMATE--CYSTEINE LIGASE, CHLOROPLASTIC"/>
    <property type="match status" value="1"/>
</dbReference>
<dbReference type="EMBL" id="BAAARV010000016">
    <property type="protein sequence ID" value="GAA2336567.1"/>
    <property type="molecule type" value="Genomic_DNA"/>
</dbReference>
<evidence type="ECO:0000313" key="7">
    <source>
        <dbReference type="EMBL" id="GAA2336567.1"/>
    </source>
</evidence>
<evidence type="ECO:0000256" key="4">
    <source>
        <dbReference type="ARBA" id="ARBA00048819"/>
    </source>
</evidence>
<keyword evidence="3 5" id="KW-0067">ATP-binding</keyword>
<dbReference type="Gene3D" id="3.30.590.20">
    <property type="match status" value="1"/>
</dbReference>
<sequence length="400" mass="42584">MATLQPVRKAADRNAVITEIEQAEGYIASICFKTGPPASVGVELEFTVHDHRDPSAILSRDRLCQALGEHAPTTLRADSPALPLRNGGSVTLEPGGQVEISSRPHASLAELHAAVGADIEQLTALLATAGLVLGDTGVDPHRAPRRLLSTPRYDAMEAAFDRRGMSGKIMMCSTAGLQVCLDAGPGPELAARWAAVHALGPPLLALFANSGRFAGRDTGWASARQQAWRGIDPSRTRPVPTDADPAQAWARYVLDAALLCVRRPSGEWDAPQGVTFTAWIRGALGSRPTFADLDYHISTLFPPVRPRGYLEIRYLDTQPGRGWFAPAALLTALLADAPTVARVLELCAPAAGRWVEAARDGLADPVLAGVAPALRELALGRLDLPPELLDDVIEGSTRNE</sequence>
<dbReference type="NCBIfam" id="TIGR03444">
    <property type="entry name" value="EgtA_Cys_ligase"/>
    <property type="match status" value="1"/>
</dbReference>
<evidence type="ECO:0000256" key="6">
    <source>
        <dbReference type="PIRNR" id="PIRNR017901"/>
    </source>
</evidence>
<dbReference type="RefSeq" id="WP_344611718.1">
    <property type="nucleotide sequence ID" value="NZ_BAAARV010000016.1"/>
</dbReference>
<dbReference type="Proteomes" id="UP001501444">
    <property type="component" value="Unassembled WGS sequence"/>
</dbReference>
<dbReference type="PIRSF" id="PIRSF017901">
    <property type="entry name" value="GCL"/>
    <property type="match status" value="1"/>
</dbReference>
<proteinExistence type="inferred from homology"/>
<keyword evidence="2 5" id="KW-0547">Nucleotide-binding</keyword>
<comment type="caution">
    <text evidence="7">The sequence shown here is derived from an EMBL/GenBank/DDBJ whole genome shotgun (WGS) entry which is preliminary data.</text>
</comment>
<dbReference type="EC" id="6.3.2.2" evidence="5"/>
<dbReference type="HAMAP" id="MF_02034">
    <property type="entry name" value="EgtA"/>
    <property type="match status" value="1"/>
</dbReference>
<comment type="pathway">
    <text evidence="5">Amino-acid biosynthesis; ergothioneine biosynthesis.</text>
</comment>